<dbReference type="AlphaFoldDB" id="A0A9P8A631"/>
<keyword evidence="4" id="KW-0833">Ubl conjugation pathway</keyword>
<dbReference type="PROSITE" id="PS50600">
    <property type="entry name" value="ULP_PROTEASE"/>
    <property type="match status" value="1"/>
</dbReference>
<dbReference type="InterPro" id="IPR003653">
    <property type="entry name" value="Peptidase_C48_C"/>
</dbReference>
<dbReference type="EMBL" id="JAIFTL010000117">
    <property type="protein sequence ID" value="KAG9323069.1"/>
    <property type="molecule type" value="Genomic_DNA"/>
</dbReference>
<proteinExistence type="inferred from homology"/>
<protein>
    <recommendedName>
        <fullName evidence="7">Ubiquitin-like protease family profile domain-containing protein</fullName>
    </recommendedName>
</protein>
<dbReference type="Pfam" id="PF02902">
    <property type="entry name" value="Peptidase_C48"/>
    <property type="match status" value="1"/>
</dbReference>
<name>A0A9P8A631_MORAP</name>
<dbReference type="InterPro" id="IPR038765">
    <property type="entry name" value="Papain-like_cys_pep_sf"/>
</dbReference>
<evidence type="ECO:0000256" key="3">
    <source>
        <dbReference type="ARBA" id="ARBA00022670"/>
    </source>
</evidence>
<dbReference type="Proteomes" id="UP000717515">
    <property type="component" value="Unassembled WGS sequence"/>
</dbReference>
<dbReference type="PANTHER" id="PTHR46896">
    <property type="entry name" value="SENTRIN-SPECIFIC PROTEASE"/>
    <property type="match status" value="1"/>
</dbReference>
<feature type="compositionally biased region" description="Low complexity" evidence="6">
    <location>
        <begin position="586"/>
        <end position="602"/>
    </location>
</feature>
<comment type="similarity">
    <text evidence="1">Belongs to the peptidase C48 family.</text>
</comment>
<dbReference type="GO" id="GO:0070139">
    <property type="term" value="F:SUMO-specific endopeptidase activity"/>
    <property type="evidence" value="ECO:0007669"/>
    <property type="project" value="TreeGrafter"/>
</dbReference>
<dbReference type="GO" id="GO:0006508">
    <property type="term" value="P:proteolysis"/>
    <property type="evidence" value="ECO:0007669"/>
    <property type="project" value="UniProtKB-KW"/>
</dbReference>
<evidence type="ECO:0000256" key="4">
    <source>
        <dbReference type="ARBA" id="ARBA00022786"/>
    </source>
</evidence>
<dbReference type="Gene3D" id="3.40.395.10">
    <property type="entry name" value="Adenoviral Proteinase, Chain A"/>
    <property type="match status" value="1"/>
</dbReference>
<dbReference type="GO" id="GO:0005634">
    <property type="term" value="C:nucleus"/>
    <property type="evidence" value="ECO:0007669"/>
    <property type="project" value="TreeGrafter"/>
</dbReference>
<feature type="domain" description="Ubiquitin-like protease family profile" evidence="7">
    <location>
        <begin position="455"/>
        <end position="733"/>
    </location>
</feature>
<feature type="compositionally biased region" description="Polar residues" evidence="6">
    <location>
        <begin position="84"/>
        <end position="99"/>
    </location>
</feature>
<evidence type="ECO:0000256" key="6">
    <source>
        <dbReference type="SAM" id="MobiDB-lite"/>
    </source>
</evidence>
<dbReference type="GO" id="GO:0005737">
    <property type="term" value="C:cytoplasm"/>
    <property type="evidence" value="ECO:0007669"/>
    <property type="project" value="TreeGrafter"/>
</dbReference>
<keyword evidence="2" id="KW-0597">Phosphoprotein</keyword>
<reference evidence="8" key="1">
    <citation type="submission" date="2021-07" db="EMBL/GenBank/DDBJ databases">
        <title>Draft genome of Mortierella alpina, strain LL118, isolated from an aspen leaf litter sample.</title>
        <authorList>
            <person name="Yang S."/>
            <person name="Vinatzer B.A."/>
        </authorList>
    </citation>
    <scope>NUCLEOTIDE SEQUENCE</scope>
    <source>
        <strain evidence="8">LL118</strain>
    </source>
</reference>
<feature type="region of interest" description="Disordered" evidence="6">
    <location>
        <begin position="399"/>
        <end position="418"/>
    </location>
</feature>
<sequence length="786" mass="86380">MNNQDSDETEDYDTVQLVREPLNMASIQSFEGRLLPSPTAPKRQGVPIHVPQAERRPSNYKLETSNPALLTGFRVGGIIKRKPSISQQGQRALSPSFNGSRGDKHKIKKVAAPNDDDYELVGMVPGYANAHKDKPKTRALEYVLLSDEEEHKDTKTVKRKKTVETSLGFGPLSTPATIGGPLLAAIRKHSAPSETLSKPAAIAPARKTSVSISSSSLGTVASTSARTPKASASLLTTPPSSRVKHLSTAHSPLSEKATALGMGSFPQASLTAVRCDRITEFTNSGMTIQFGPERLIINIDKNVTKIGHDNLKIVEAYFDGDPKVFVISLHEKLPESSILADYFDPAPHSGKARKITLICSCDAEIIQGYCKRLSKKNIQVKLISTDALARILGTTAMKSPTETSASSHHSSATASSVTAKPLARLKHHTSSHRSSQSHDTLFVFPFKNSAKSKSIAIQVEDMSRLHEGEFLNDTLIEFGLKYVYSNLEATNPELAEQTYIFNSFFYQRLLTKPGRGMSTSYDSIKSWTNKIDIFSKKYIIVPIHESLHWYLAIITNPGLLLQGPDTNEARSDTSPRADSISEPESKSIPASPADSIPASPSATDESLAPSSVTRKASRAESLFSTVDKLLTSKKTSFLGEETPVVRRSSRSTSSAVPVDAEGKPYILVLDSLGGIHPTVTKTLRSYLQQELSARKNIVRTIDPNTMPGRHAKAPEQKNHCDCGLFLLHYAEVFLKYPDQLLDAIVNNKRDDADKYWAVEELTHKREQYREIMLSLTEEYQNFQGRP</sequence>
<feature type="region of interest" description="Disordered" evidence="6">
    <location>
        <begin position="213"/>
        <end position="243"/>
    </location>
</feature>
<comment type="caution">
    <text evidence="8">The sequence shown here is derived from an EMBL/GenBank/DDBJ whole genome shotgun (WGS) entry which is preliminary data.</text>
</comment>
<dbReference type="InterPro" id="IPR051947">
    <property type="entry name" value="Sentrin-specific_protease"/>
</dbReference>
<evidence type="ECO:0000313" key="8">
    <source>
        <dbReference type="EMBL" id="KAG9323069.1"/>
    </source>
</evidence>
<gene>
    <name evidence="8" type="ORF">KVV02_004621</name>
</gene>
<accession>A0A9P8A631</accession>
<feature type="region of interest" description="Disordered" evidence="6">
    <location>
        <begin position="84"/>
        <end position="104"/>
    </location>
</feature>
<dbReference type="GO" id="GO:0016926">
    <property type="term" value="P:protein desumoylation"/>
    <property type="evidence" value="ECO:0007669"/>
    <property type="project" value="TreeGrafter"/>
</dbReference>
<feature type="region of interest" description="Disordered" evidence="6">
    <location>
        <begin position="562"/>
        <end position="614"/>
    </location>
</feature>
<feature type="region of interest" description="Disordered" evidence="6">
    <location>
        <begin position="34"/>
        <end position="60"/>
    </location>
</feature>
<dbReference type="PANTHER" id="PTHR46896:SF3">
    <property type="entry name" value="FI06413P-RELATED"/>
    <property type="match status" value="1"/>
</dbReference>
<evidence type="ECO:0000313" key="9">
    <source>
        <dbReference type="Proteomes" id="UP000717515"/>
    </source>
</evidence>
<feature type="compositionally biased region" description="Low complexity" evidence="6">
    <location>
        <begin position="213"/>
        <end position="225"/>
    </location>
</feature>
<organism evidence="8 9">
    <name type="scientific">Mortierella alpina</name>
    <name type="common">Oleaginous fungus</name>
    <name type="synonym">Mortierella renispora</name>
    <dbReference type="NCBI Taxonomy" id="64518"/>
    <lineage>
        <taxon>Eukaryota</taxon>
        <taxon>Fungi</taxon>
        <taxon>Fungi incertae sedis</taxon>
        <taxon>Mucoromycota</taxon>
        <taxon>Mortierellomycotina</taxon>
        <taxon>Mortierellomycetes</taxon>
        <taxon>Mortierellales</taxon>
        <taxon>Mortierellaceae</taxon>
        <taxon>Mortierella</taxon>
    </lineage>
</organism>
<evidence type="ECO:0000256" key="2">
    <source>
        <dbReference type="ARBA" id="ARBA00022553"/>
    </source>
</evidence>
<keyword evidence="5" id="KW-0378">Hydrolase</keyword>
<dbReference type="SUPFAM" id="SSF54001">
    <property type="entry name" value="Cysteine proteinases"/>
    <property type="match status" value="1"/>
</dbReference>
<keyword evidence="3" id="KW-0645">Protease</keyword>
<evidence type="ECO:0000259" key="7">
    <source>
        <dbReference type="PROSITE" id="PS50600"/>
    </source>
</evidence>
<evidence type="ECO:0000256" key="5">
    <source>
        <dbReference type="ARBA" id="ARBA00022801"/>
    </source>
</evidence>
<evidence type="ECO:0000256" key="1">
    <source>
        <dbReference type="ARBA" id="ARBA00005234"/>
    </source>
</evidence>